<dbReference type="Proteomes" id="UP001234178">
    <property type="component" value="Unassembled WGS sequence"/>
</dbReference>
<name>A0ABR0ACI0_9CRUS</name>
<organism evidence="1 2">
    <name type="scientific">Daphnia magna</name>
    <dbReference type="NCBI Taxonomy" id="35525"/>
    <lineage>
        <taxon>Eukaryota</taxon>
        <taxon>Metazoa</taxon>
        <taxon>Ecdysozoa</taxon>
        <taxon>Arthropoda</taxon>
        <taxon>Crustacea</taxon>
        <taxon>Branchiopoda</taxon>
        <taxon>Diplostraca</taxon>
        <taxon>Cladocera</taxon>
        <taxon>Anomopoda</taxon>
        <taxon>Daphniidae</taxon>
        <taxon>Daphnia</taxon>
    </lineage>
</organism>
<comment type="caution">
    <text evidence="1">The sequence shown here is derived from an EMBL/GenBank/DDBJ whole genome shotgun (WGS) entry which is preliminary data.</text>
</comment>
<keyword evidence="2" id="KW-1185">Reference proteome</keyword>
<gene>
    <name evidence="1" type="ORF">OUZ56_008280</name>
</gene>
<sequence>MRYSGILTHRCASARLPPGNASIFCDGAREGAVAVGKVPSGAGGTRRVYMVVGGWAVKRDKKRKKKDALSFRFLELTRKRSIPTASFNLPTNIQWGR</sequence>
<accession>A0ABR0ACI0</accession>
<proteinExistence type="predicted"/>
<reference evidence="1 2" key="1">
    <citation type="journal article" date="2023" name="Nucleic Acids Res.">
        <title>The hologenome of Daphnia magna reveals possible DNA methylation and microbiome-mediated evolution of the host genome.</title>
        <authorList>
            <person name="Chaturvedi A."/>
            <person name="Li X."/>
            <person name="Dhandapani V."/>
            <person name="Marshall H."/>
            <person name="Kissane S."/>
            <person name="Cuenca-Cambronero M."/>
            <person name="Asole G."/>
            <person name="Calvet F."/>
            <person name="Ruiz-Romero M."/>
            <person name="Marangio P."/>
            <person name="Guigo R."/>
            <person name="Rago D."/>
            <person name="Mirbahai L."/>
            <person name="Eastwood N."/>
            <person name="Colbourne J.K."/>
            <person name="Zhou J."/>
            <person name="Mallon E."/>
            <person name="Orsini L."/>
        </authorList>
    </citation>
    <scope>NUCLEOTIDE SEQUENCE [LARGE SCALE GENOMIC DNA]</scope>
    <source>
        <strain evidence="1">LRV0_1</strain>
    </source>
</reference>
<dbReference type="EMBL" id="JAOYFB010000037">
    <property type="protein sequence ID" value="KAK4022834.1"/>
    <property type="molecule type" value="Genomic_DNA"/>
</dbReference>
<protein>
    <submittedName>
        <fullName evidence="1">Uncharacterized protein</fullName>
    </submittedName>
</protein>
<evidence type="ECO:0000313" key="2">
    <source>
        <dbReference type="Proteomes" id="UP001234178"/>
    </source>
</evidence>
<evidence type="ECO:0000313" key="1">
    <source>
        <dbReference type="EMBL" id="KAK4022834.1"/>
    </source>
</evidence>